<protein>
    <submittedName>
        <fullName evidence="3">SET domain-containing protein</fullName>
    </submittedName>
</protein>
<dbReference type="PANTHER" id="PTHR47332:SF6">
    <property type="entry name" value="SET DOMAIN-CONTAINING PROTEIN"/>
    <property type="match status" value="1"/>
</dbReference>
<dbReference type="Proteomes" id="UP000077069">
    <property type="component" value="Unassembled WGS sequence"/>
</dbReference>
<dbReference type="SUPFAM" id="SSF82199">
    <property type="entry name" value="SET domain"/>
    <property type="match status" value="1"/>
</dbReference>
<dbReference type="EMBL" id="KV441548">
    <property type="protein sequence ID" value="OAG12669.1"/>
    <property type="molecule type" value="Genomic_DNA"/>
</dbReference>
<feature type="signal peptide" evidence="1">
    <location>
        <begin position="1"/>
        <end position="18"/>
    </location>
</feature>
<feature type="chain" id="PRO_5008058848" evidence="1">
    <location>
        <begin position="19"/>
        <end position="419"/>
    </location>
</feature>
<feature type="domain" description="SET" evidence="2">
    <location>
        <begin position="85"/>
        <end position="278"/>
    </location>
</feature>
<name>A0A177D0Y3_9PLEO</name>
<sequence>MLPPLSLIVITIVSLVRADVFLHKQCWHEHPLSAVNLQCSREAEVDHIQFPNAAVSNDQDTNVQISHRPWSYPPICTDVLPSIGSSLCIYTDTSFSHGRGISIFTTPELAERVVLLPPFQDSEALQGINEFTGTWITQEIPGKGMGMLAKRNLVFKDKITAYTPALLAYLETDLSTAEREKFFKLAVSQLPEATRDMYLGLATVYGLPEVKYQDVVKANTFQMEIEGHNHLAVFPETSRLNHACTPNAQYYLDPTLLTHFVHITRPLKKGEEITISYTSPLDPTHTRQQHLEQGFHFRCTCTRCTNHERTDASLKHIQGLQSVLNDWSPSTVGFPGPQLAEELLDMYRDEGLQGFMDVPYGFAALAYNAGGDDETAVEYAKRAEELILLKDGKWASNLAMMKELLRDPRGHWSFGRRLG</sequence>
<organism evidence="3 4">
    <name type="scientific">Paraphaeosphaeria sporulosa</name>
    <dbReference type="NCBI Taxonomy" id="1460663"/>
    <lineage>
        <taxon>Eukaryota</taxon>
        <taxon>Fungi</taxon>
        <taxon>Dikarya</taxon>
        <taxon>Ascomycota</taxon>
        <taxon>Pezizomycotina</taxon>
        <taxon>Dothideomycetes</taxon>
        <taxon>Pleosporomycetidae</taxon>
        <taxon>Pleosporales</taxon>
        <taxon>Massarineae</taxon>
        <taxon>Didymosphaeriaceae</taxon>
        <taxon>Paraphaeosphaeria</taxon>
    </lineage>
</organism>
<dbReference type="Gene3D" id="2.170.270.10">
    <property type="entry name" value="SET domain"/>
    <property type="match status" value="1"/>
</dbReference>
<dbReference type="PANTHER" id="PTHR47332">
    <property type="entry name" value="SET DOMAIN-CONTAINING PROTEIN 5"/>
    <property type="match status" value="1"/>
</dbReference>
<dbReference type="Pfam" id="PF00856">
    <property type="entry name" value="SET"/>
    <property type="match status" value="1"/>
</dbReference>
<evidence type="ECO:0000256" key="1">
    <source>
        <dbReference type="SAM" id="SignalP"/>
    </source>
</evidence>
<evidence type="ECO:0000313" key="4">
    <source>
        <dbReference type="Proteomes" id="UP000077069"/>
    </source>
</evidence>
<proteinExistence type="predicted"/>
<dbReference type="OrthoDB" id="265717at2759"/>
<dbReference type="Gene3D" id="1.25.40.10">
    <property type="entry name" value="Tetratricopeptide repeat domain"/>
    <property type="match status" value="1"/>
</dbReference>
<dbReference type="GeneID" id="28767978"/>
<dbReference type="PROSITE" id="PS50280">
    <property type="entry name" value="SET"/>
    <property type="match status" value="1"/>
</dbReference>
<evidence type="ECO:0000259" key="2">
    <source>
        <dbReference type="PROSITE" id="PS50280"/>
    </source>
</evidence>
<gene>
    <name evidence="3" type="ORF">CC84DRAFT_1254873</name>
</gene>
<dbReference type="CDD" id="cd20071">
    <property type="entry name" value="SET_SMYD"/>
    <property type="match status" value="1"/>
</dbReference>
<dbReference type="STRING" id="1460663.A0A177D0Y3"/>
<dbReference type="InParanoid" id="A0A177D0Y3"/>
<dbReference type="InterPro" id="IPR053185">
    <property type="entry name" value="SET_domain_protein"/>
</dbReference>
<dbReference type="InterPro" id="IPR011990">
    <property type="entry name" value="TPR-like_helical_dom_sf"/>
</dbReference>
<reference evidence="3 4" key="1">
    <citation type="submission" date="2016-05" db="EMBL/GenBank/DDBJ databases">
        <title>Comparative analysis of secretome profiles of manganese(II)-oxidizing ascomycete fungi.</title>
        <authorList>
            <consortium name="DOE Joint Genome Institute"/>
            <person name="Zeiner C.A."/>
            <person name="Purvine S.O."/>
            <person name="Zink E.M."/>
            <person name="Wu S."/>
            <person name="Pasa-Tolic L."/>
            <person name="Chaput D.L."/>
            <person name="Haridas S."/>
            <person name="Grigoriev I.V."/>
            <person name="Santelli C.M."/>
            <person name="Hansel C.M."/>
        </authorList>
    </citation>
    <scope>NUCLEOTIDE SEQUENCE [LARGE SCALE GENOMIC DNA]</scope>
    <source>
        <strain evidence="3 4">AP3s5-JAC2a</strain>
    </source>
</reference>
<keyword evidence="1" id="KW-0732">Signal</keyword>
<dbReference type="AlphaFoldDB" id="A0A177D0Y3"/>
<dbReference type="InterPro" id="IPR046341">
    <property type="entry name" value="SET_dom_sf"/>
</dbReference>
<keyword evidence="4" id="KW-1185">Reference proteome</keyword>
<accession>A0A177D0Y3</accession>
<dbReference type="RefSeq" id="XP_018043034.1">
    <property type="nucleotide sequence ID" value="XM_018184492.1"/>
</dbReference>
<evidence type="ECO:0000313" key="3">
    <source>
        <dbReference type="EMBL" id="OAG12669.1"/>
    </source>
</evidence>
<dbReference type="InterPro" id="IPR001214">
    <property type="entry name" value="SET_dom"/>
</dbReference>